<reference evidence="2" key="1">
    <citation type="submission" date="2024-07" db="EMBL/GenBank/DDBJ databases">
        <authorList>
            <person name="Jiang Y."/>
            <person name="Qin Q."/>
        </authorList>
    </citation>
    <scope>NUCLEOTIDE SEQUENCE</scope>
    <source>
        <strain evidence="2">SD03</strain>
    </source>
</reference>
<dbReference type="PANTHER" id="PTHR30399:SF1">
    <property type="entry name" value="UTP PYROPHOSPHATASE"/>
    <property type="match status" value="1"/>
</dbReference>
<accession>A0AB39APH2</accession>
<organism evidence="2">
    <name type="scientific">Pseudoalteromonas sp. SD03</name>
    <dbReference type="NCBI Taxonomy" id="3231719"/>
    <lineage>
        <taxon>Bacteria</taxon>
        <taxon>Pseudomonadati</taxon>
        <taxon>Pseudomonadota</taxon>
        <taxon>Gammaproteobacteria</taxon>
        <taxon>Alteromonadales</taxon>
        <taxon>Pseudoalteromonadaceae</taxon>
        <taxon>Pseudoalteromonas</taxon>
    </lineage>
</organism>
<feature type="domain" description="YgjP-like metallopeptidase" evidence="1">
    <location>
        <begin position="53"/>
        <end position="268"/>
    </location>
</feature>
<dbReference type="CDD" id="cd07344">
    <property type="entry name" value="M48_yhfN_like"/>
    <property type="match status" value="1"/>
</dbReference>
<evidence type="ECO:0000313" key="2">
    <source>
        <dbReference type="EMBL" id="XDH87343.1"/>
    </source>
</evidence>
<protein>
    <submittedName>
        <fullName evidence="2">M48 family metallopeptidase</fullName>
    </submittedName>
</protein>
<sequence>MKVNKQAVSAAICGKESRPTTNEPGVFTYGNDTIHYDVIRNTKPADDAKKTARKVTIKVHPDQRVVVTVPHDACDEAIQEAVYKRARWVWQSIDEFAKQKDTVLPKRYVSGETQFYLGKRYVLKIINDAEQVPNVKLSRGKLNVTIKHEASKDIDDRLVKVKPLIDKWYQHKAKGIFHERLAALLPKATWVTGIPSFRVMAMKKQWGSCSTKGNLMLNTHLVKAPKECIDYVILHELCHIAEHNHSERFWRLLTQVMPNWKEVKAKLDDMAEMYLNE</sequence>
<dbReference type="Pfam" id="PF01863">
    <property type="entry name" value="YgjP-like"/>
    <property type="match status" value="1"/>
</dbReference>
<dbReference type="InterPro" id="IPR002725">
    <property type="entry name" value="YgjP-like_metallopeptidase"/>
</dbReference>
<gene>
    <name evidence="2" type="ORF">ABZP26_14980</name>
</gene>
<dbReference type="Gene3D" id="3.30.2010.10">
    <property type="entry name" value="Metalloproteases ('zincins'), catalytic domain"/>
    <property type="match status" value="1"/>
</dbReference>
<name>A0AB39APH2_9GAMM</name>
<dbReference type="InterPro" id="IPR053136">
    <property type="entry name" value="UTP_pyrophosphatase-like"/>
</dbReference>
<proteinExistence type="predicted"/>
<dbReference type="AlphaFoldDB" id="A0AB39APH2"/>
<dbReference type="EMBL" id="CP162514">
    <property type="protein sequence ID" value="XDH87343.1"/>
    <property type="molecule type" value="Genomic_DNA"/>
</dbReference>
<dbReference type="PANTHER" id="PTHR30399">
    <property type="entry name" value="UNCHARACTERIZED PROTEIN YGJP"/>
    <property type="match status" value="1"/>
</dbReference>
<dbReference type="RefSeq" id="WP_368485125.1">
    <property type="nucleotide sequence ID" value="NZ_CP162514.1"/>
</dbReference>
<evidence type="ECO:0000259" key="1">
    <source>
        <dbReference type="Pfam" id="PF01863"/>
    </source>
</evidence>